<dbReference type="EMBL" id="LUCM01002803">
    <property type="protein sequence ID" value="KAA0196829.1"/>
    <property type="molecule type" value="Genomic_DNA"/>
</dbReference>
<comment type="caution">
    <text evidence="2">The sequence shown here is derived from an EMBL/GenBank/DDBJ whole genome shotgun (WGS) entry which is preliminary data.</text>
</comment>
<keyword evidence="3" id="KW-1185">Reference proteome</keyword>
<dbReference type="AlphaFoldDB" id="A0A8E0RY78"/>
<accession>A0A8E0RY78</accession>
<evidence type="ECO:0000313" key="3">
    <source>
        <dbReference type="Proteomes" id="UP000728185"/>
    </source>
</evidence>
<gene>
    <name evidence="2" type="ORF">FBUS_01062</name>
</gene>
<evidence type="ECO:0000313" key="2">
    <source>
        <dbReference type="EMBL" id="KAA0196829.1"/>
    </source>
</evidence>
<dbReference type="Proteomes" id="UP000728185">
    <property type="component" value="Unassembled WGS sequence"/>
</dbReference>
<evidence type="ECO:0000256" key="1">
    <source>
        <dbReference type="SAM" id="MobiDB-lite"/>
    </source>
</evidence>
<feature type="region of interest" description="Disordered" evidence="1">
    <location>
        <begin position="141"/>
        <end position="178"/>
    </location>
</feature>
<proteinExistence type="predicted"/>
<organism evidence="2 3">
    <name type="scientific">Fasciolopsis buskii</name>
    <dbReference type="NCBI Taxonomy" id="27845"/>
    <lineage>
        <taxon>Eukaryota</taxon>
        <taxon>Metazoa</taxon>
        <taxon>Spiralia</taxon>
        <taxon>Lophotrochozoa</taxon>
        <taxon>Platyhelminthes</taxon>
        <taxon>Trematoda</taxon>
        <taxon>Digenea</taxon>
        <taxon>Plagiorchiida</taxon>
        <taxon>Echinostomata</taxon>
        <taxon>Echinostomatoidea</taxon>
        <taxon>Fasciolidae</taxon>
        <taxon>Fasciolopsis</taxon>
    </lineage>
</organism>
<sequence length="178" mass="19682">MINHLRELPTKFGYVQHRIEKLLHQLISTASSKPDSNDSELQSSFNESSVNSVIKLQPNKKRATRKVHKSKLSSGRIQTPGALVATGGLGCMPNRSSKQKRVDASVLQPKPTATDDPNVLDAVPGLSTSRVVGDHYFLNLSESGEEMDEQTSFPSKRPRKSRGRTHDPNPNWWASIPS</sequence>
<reference evidence="2" key="1">
    <citation type="submission" date="2019-05" db="EMBL/GenBank/DDBJ databases">
        <title>Annotation for the trematode Fasciolopsis buski.</title>
        <authorList>
            <person name="Choi Y.-J."/>
        </authorList>
    </citation>
    <scope>NUCLEOTIDE SEQUENCE</scope>
    <source>
        <strain evidence="2">HT</strain>
        <tissue evidence="2">Whole worm</tissue>
    </source>
</reference>
<name>A0A8E0RY78_9TREM</name>
<dbReference type="OrthoDB" id="6284775at2759"/>
<protein>
    <submittedName>
        <fullName evidence="2">Uncharacterized protein</fullName>
    </submittedName>
</protein>
<feature type="region of interest" description="Disordered" evidence="1">
    <location>
        <begin position="30"/>
        <end position="50"/>
    </location>
</feature>